<dbReference type="Pfam" id="PF13387">
    <property type="entry name" value="Lnb_N"/>
    <property type="match status" value="1"/>
</dbReference>
<gene>
    <name evidence="6" type="ORF">C0V70_16950</name>
</gene>
<evidence type="ECO:0000313" key="7">
    <source>
        <dbReference type="Proteomes" id="UP000235584"/>
    </source>
</evidence>
<evidence type="ECO:0000259" key="3">
    <source>
        <dbReference type="Pfam" id="PF13387"/>
    </source>
</evidence>
<dbReference type="InterPro" id="IPR057165">
    <property type="entry name" value="DUF7843"/>
</dbReference>
<dbReference type="Proteomes" id="UP000235584">
    <property type="component" value="Chromosome"/>
</dbReference>
<evidence type="ECO:0000313" key="6">
    <source>
        <dbReference type="EMBL" id="AUN99764.1"/>
    </source>
</evidence>
<evidence type="ECO:0000256" key="1">
    <source>
        <dbReference type="SAM" id="MobiDB-lite"/>
    </source>
</evidence>
<sequence length="612" mass="70867">MTSTLRSALFFFLFFSVSYAQDQYYSPVWKNLLHYNRALLGVSSDVDDPAFFVAKDGKNNPLHELAENVLKINAKDKEYICRFPARFKYLNRSQNLNIDESILKSCEKYQQYLADHYPKTVHLVFSSYYLESPASAFGHTFLRFSKNESLSSDKRSELLDVGINYGASNTSSNPLVYTVYGIFGGFQGTFSSIPYFYKIREYNDFESRDLWSYELNFTEAQKEKLLDHLWELGGTWYYYYFFTGNCSQKIMALLDGVEPSWKLLDSLPKYIIPAETIKALYNVPGLVNHITFRPSKRRMFQEAYGQLSTEEKRVFKQVVDHDDWNLVQSKDISTASAAKILDVIIEFIDYKYSKEVLFEKGPKYEWKQKLLAIRSQNPEKGADLQIPPPKDEEPHLSHPSRKLKLMAVKTEHSNDLTFKVSHRFALHDFTDPTLGSPKLSSINFFKVDLEASKKALKVDSVTAVEVASFNPWGSYFYPVSIYGIIDYSKDRMNLCGDCRVFKGSVASGPSWSFFNDRFIPFIFASSDFMYATAYNKNFEINAGIYTGVILRVSDWFSSFARYKKAYALFNKKENYMTEVTGQFHHTKHVDTSIEASFSDKRKQYMVGFNFFY</sequence>
<evidence type="ECO:0000256" key="2">
    <source>
        <dbReference type="SAM" id="SignalP"/>
    </source>
</evidence>
<organism evidence="6 7">
    <name type="scientific">Bacteriovorax stolpii</name>
    <name type="common">Bdellovibrio stolpii</name>
    <dbReference type="NCBI Taxonomy" id="960"/>
    <lineage>
        <taxon>Bacteria</taxon>
        <taxon>Pseudomonadati</taxon>
        <taxon>Bdellovibrionota</taxon>
        <taxon>Bacteriovoracia</taxon>
        <taxon>Bacteriovoracales</taxon>
        <taxon>Bacteriovoracaceae</taxon>
        <taxon>Bacteriovorax</taxon>
    </lineage>
</organism>
<dbReference type="AlphaFoldDB" id="A0A2K9NYH1"/>
<dbReference type="Pfam" id="PF25225">
    <property type="entry name" value="DUF7843"/>
    <property type="match status" value="1"/>
</dbReference>
<accession>A0A2K9NYH1</accession>
<feature type="domain" description="DUF7840" evidence="4">
    <location>
        <begin position="392"/>
        <end position="602"/>
    </location>
</feature>
<evidence type="ECO:0000259" key="5">
    <source>
        <dbReference type="Pfam" id="PF25225"/>
    </source>
</evidence>
<keyword evidence="7" id="KW-1185">Reference proteome</keyword>
<evidence type="ECO:0000259" key="4">
    <source>
        <dbReference type="Pfam" id="PF25222"/>
    </source>
</evidence>
<feature type="chain" id="PRO_5043512179" evidence="2">
    <location>
        <begin position="21"/>
        <end position="612"/>
    </location>
</feature>
<feature type="domain" description="DUF7843" evidence="5">
    <location>
        <begin position="26"/>
        <end position="92"/>
    </location>
</feature>
<dbReference type="KEGG" id="bsto:C0V70_16950"/>
<protein>
    <submittedName>
        <fullName evidence="6">Uncharacterized protein</fullName>
    </submittedName>
</protein>
<dbReference type="InterPro" id="IPR057162">
    <property type="entry name" value="DUF7840"/>
</dbReference>
<dbReference type="OrthoDB" id="5287439at2"/>
<reference evidence="6 7" key="1">
    <citation type="submission" date="2018-01" db="EMBL/GenBank/DDBJ databases">
        <title>Complete genome sequence of Bacteriovorax stolpii DSM12778.</title>
        <authorList>
            <person name="Tang B."/>
            <person name="Chang J."/>
        </authorList>
    </citation>
    <scope>NUCLEOTIDE SEQUENCE [LARGE SCALE GENOMIC DNA]</scope>
    <source>
        <strain evidence="6 7">DSM 12778</strain>
    </source>
</reference>
<proteinExistence type="predicted"/>
<keyword evidence="2" id="KW-0732">Signal</keyword>
<feature type="domain" description="Lnb N-terminal periplasmic" evidence="3">
    <location>
        <begin position="109"/>
        <end position="281"/>
    </location>
</feature>
<dbReference type="Pfam" id="PF25222">
    <property type="entry name" value="DUF7840"/>
    <property type="match status" value="1"/>
</dbReference>
<feature type="signal peptide" evidence="2">
    <location>
        <begin position="1"/>
        <end position="20"/>
    </location>
</feature>
<feature type="region of interest" description="Disordered" evidence="1">
    <location>
        <begin position="378"/>
        <end position="399"/>
    </location>
</feature>
<name>A0A2K9NYH1_BACTC</name>
<dbReference type="RefSeq" id="WP_102245053.1">
    <property type="nucleotide sequence ID" value="NZ_CP025704.1"/>
</dbReference>
<dbReference type="InterPro" id="IPR025178">
    <property type="entry name" value="Lnb_N"/>
</dbReference>
<dbReference type="EMBL" id="CP025704">
    <property type="protein sequence ID" value="AUN99764.1"/>
    <property type="molecule type" value="Genomic_DNA"/>
</dbReference>